<protein>
    <submittedName>
        <fullName evidence="10">ABC transporter permease</fullName>
    </submittedName>
</protein>
<evidence type="ECO:0000259" key="9">
    <source>
        <dbReference type="PROSITE" id="PS50928"/>
    </source>
</evidence>
<feature type="transmembrane region" description="Helical" evidence="8">
    <location>
        <begin position="119"/>
        <end position="141"/>
    </location>
</feature>
<feature type="transmembrane region" description="Helical" evidence="8">
    <location>
        <begin position="162"/>
        <end position="184"/>
    </location>
</feature>
<evidence type="ECO:0000256" key="3">
    <source>
        <dbReference type="ARBA" id="ARBA00022448"/>
    </source>
</evidence>
<dbReference type="Proteomes" id="UP000824128">
    <property type="component" value="Unassembled WGS sequence"/>
</dbReference>
<reference evidence="10" key="1">
    <citation type="submission" date="2020-10" db="EMBL/GenBank/DDBJ databases">
        <authorList>
            <person name="Gilroy R."/>
        </authorList>
    </citation>
    <scope>NUCLEOTIDE SEQUENCE</scope>
    <source>
        <strain evidence="10">ChiGjej2B2-16831</strain>
    </source>
</reference>
<evidence type="ECO:0000256" key="4">
    <source>
        <dbReference type="ARBA" id="ARBA00022475"/>
    </source>
</evidence>
<gene>
    <name evidence="10" type="ORF">IAD24_07825</name>
</gene>
<feature type="transmembrane region" description="Helical" evidence="8">
    <location>
        <begin position="7"/>
        <end position="26"/>
    </location>
</feature>
<sequence>MFAGPYLVWMLIFILSPMLLILYYAFTSNGSFTFDNLVAALDVANLRVLLDSVRLALYTTVLCLLIGYPAAYLLSRMKRATATLLSVFFIVPMWMNFLLRTYAWKVLLGAFSNFLYTEGAVLLGMVYNFLPFMILPIYTVLMKLDASYVEAAQDLGANGARTFLRVVLPLSVSGIVSGVTMVFIPSTTTFAISQLLGGGKTMLYGDLIYMRFITEQAWSAGSALAIILMVCVLLSMAVMRRAERAGGREAEGGGRIW</sequence>
<dbReference type="CDD" id="cd06261">
    <property type="entry name" value="TM_PBP2"/>
    <property type="match status" value="1"/>
</dbReference>
<dbReference type="SUPFAM" id="SSF161098">
    <property type="entry name" value="MetI-like"/>
    <property type="match status" value="1"/>
</dbReference>
<feature type="transmembrane region" description="Helical" evidence="8">
    <location>
        <begin position="81"/>
        <end position="99"/>
    </location>
</feature>
<comment type="similarity">
    <text evidence="2">Belongs to the binding-protein-dependent transport system permease family. CysTW subfamily.</text>
</comment>
<evidence type="ECO:0000313" key="10">
    <source>
        <dbReference type="EMBL" id="HIU95048.1"/>
    </source>
</evidence>
<keyword evidence="4" id="KW-1003">Cell membrane</keyword>
<reference evidence="10" key="2">
    <citation type="journal article" date="2021" name="PeerJ">
        <title>Extensive microbial diversity within the chicken gut microbiome revealed by metagenomics and culture.</title>
        <authorList>
            <person name="Gilroy R."/>
            <person name="Ravi A."/>
            <person name="Getino M."/>
            <person name="Pursley I."/>
            <person name="Horton D.L."/>
            <person name="Alikhan N.F."/>
            <person name="Baker D."/>
            <person name="Gharbi K."/>
            <person name="Hall N."/>
            <person name="Watson M."/>
            <person name="Adriaenssens E.M."/>
            <person name="Foster-Nyarko E."/>
            <person name="Jarju S."/>
            <person name="Secka A."/>
            <person name="Antonio M."/>
            <person name="Oren A."/>
            <person name="Chaudhuri R.R."/>
            <person name="La Ragione R."/>
            <person name="Hildebrand F."/>
            <person name="Pallen M.J."/>
        </authorList>
    </citation>
    <scope>NUCLEOTIDE SEQUENCE</scope>
    <source>
        <strain evidence="10">ChiGjej2B2-16831</strain>
    </source>
</reference>
<evidence type="ECO:0000256" key="1">
    <source>
        <dbReference type="ARBA" id="ARBA00004651"/>
    </source>
</evidence>
<dbReference type="EMBL" id="DVNZ01000251">
    <property type="protein sequence ID" value="HIU95048.1"/>
    <property type="molecule type" value="Genomic_DNA"/>
</dbReference>
<keyword evidence="7 8" id="KW-0472">Membrane</keyword>
<dbReference type="PROSITE" id="PS50928">
    <property type="entry name" value="ABC_TM1"/>
    <property type="match status" value="1"/>
</dbReference>
<dbReference type="PANTHER" id="PTHR42929">
    <property type="entry name" value="INNER MEMBRANE ABC TRANSPORTER PERMEASE PROTEIN YDCU-RELATED-RELATED"/>
    <property type="match status" value="1"/>
</dbReference>
<keyword evidence="5 8" id="KW-0812">Transmembrane</keyword>
<comment type="caution">
    <text evidence="10">The sequence shown here is derived from an EMBL/GenBank/DDBJ whole genome shotgun (WGS) entry which is preliminary data.</text>
</comment>
<feature type="transmembrane region" description="Helical" evidence="8">
    <location>
        <begin position="55"/>
        <end position="74"/>
    </location>
</feature>
<evidence type="ECO:0000256" key="2">
    <source>
        <dbReference type="ARBA" id="ARBA00007069"/>
    </source>
</evidence>
<evidence type="ECO:0000256" key="6">
    <source>
        <dbReference type="ARBA" id="ARBA00022989"/>
    </source>
</evidence>
<dbReference type="Gene3D" id="1.10.3720.10">
    <property type="entry name" value="MetI-like"/>
    <property type="match status" value="1"/>
</dbReference>
<accession>A0A9D1STC5</accession>
<keyword evidence="3 8" id="KW-0813">Transport</keyword>
<feature type="domain" description="ABC transmembrane type-1" evidence="9">
    <location>
        <begin position="49"/>
        <end position="239"/>
    </location>
</feature>
<evidence type="ECO:0000256" key="7">
    <source>
        <dbReference type="ARBA" id="ARBA00023136"/>
    </source>
</evidence>
<dbReference type="InterPro" id="IPR000515">
    <property type="entry name" value="MetI-like"/>
</dbReference>
<dbReference type="InterPro" id="IPR035906">
    <property type="entry name" value="MetI-like_sf"/>
</dbReference>
<feature type="transmembrane region" description="Helical" evidence="8">
    <location>
        <begin position="217"/>
        <end position="238"/>
    </location>
</feature>
<evidence type="ECO:0000256" key="5">
    <source>
        <dbReference type="ARBA" id="ARBA00022692"/>
    </source>
</evidence>
<keyword evidence="6 8" id="KW-1133">Transmembrane helix</keyword>
<dbReference type="PANTHER" id="PTHR42929:SF1">
    <property type="entry name" value="INNER MEMBRANE ABC TRANSPORTER PERMEASE PROTEIN YDCU-RELATED"/>
    <property type="match status" value="1"/>
</dbReference>
<dbReference type="Pfam" id="PF00528">
    <property type="entry name" value="BPD_transp_1"/>
    <property type="match status" value="1"/>
</dbReference>
<dbReference type="GO" id="GO:0055085">
    <property type="term" value="P:transmembrane transport"/>
    <property type="evidence" value="ECO:0007669"/>
    <property type="project" value="InterPro"/>
</dbReference>
<proteinExistence type="inferred from homology"/>
<comment type="subcellular location">
    <subcellularLocation>
        <location evidence="1 8">Cell membrane</location>
        <topology evidence="1 8">Multi-pass membrane protein</topology>
    </subcellularLocation>
</comment>
<evidence type="ECO:0000313" key="11">
    <source>
        <dbReference type="Proteomes" id="UP000824128"/>
    </source>
</evidence>
<dbReference type="AlphaFoldDB" id="A0A9D1STC5"/>
<evidence type="ECO:0000256" key="8">
    <source>
        <dbReference type="RuleBase" id="RU363032"/>
    </source>
</evidence>
<name>A0A9D1STC5_9FIRM</name>
<organism evidence="10 11">
    <name type="scientific">Candidatus Aphodomorpha intestinavium</name>
    <dbReference type="NCBI Taxonomy" id="2840672"/>
    <lineage>
        <taxon>Bacteria</taxon>
        <taxon>Bacillati</taxon>
        <taxon>Bacillota</taxon>
        <taxon>Clostridia</taxon>
        <taxon>Eubacteriales</taxon>
        <taxon>Candidatus Aphodomorpha</taxon>
    </lineage>
</organism>
<dbReference type="GO" id="GO:0005886">
    <property type="term" value="C:plasma membrane"/>
    <property type="evidence" value="ECO:0007669"/>
    <property type="project" value="UniProtKB-SubCell"/>
</dbReference>